<dbReference type="Proteomes" id="UP000785200">
    <property type="component" value="Unassembled WGS sequence"/>
</dbReference>
<dbReference type="InterPro" id="IPR036770">
    <property type="entry name" value="Ankyrin_rpt-contain_sf"/>
</dbReference>
<dbReference type="InterPro" id="IPR050889">
    <property type="entry name" value="Dendritic_Spine_Reg/Scaffold"/>
</dbReference>
<evidence type="ECO:0000256" key="3">
    <source>
        <dbReference type="PROSITE-ProRule" id="PRU00023"/>
    </source>
</evidence>
<keyword evidence="2 3" id="KW-0040">ANK repeat</keyword>
<dbReference type="AlphaFoldDB" id="A0A9P7AVK5"/>
<dbReference type="SUPFAM" id="SSF48403">
    <property type="entry name" value="Ankyrin repeat"/>
    <property type="match status" value="1"/>
</dbReference>
<proteinExistence type="predicted"/>
<keyword evidence="5" id="KW-1185">Reference proteome</keyword>
<organism evidence="4 5">
    <name type="scientific">Hyphodiscus hymeniophilus</name>
    <dbReference type="NCBI Taxonomy" id="353542"/>
    <lineage>
        <taxon>Eukaryota</taxon>
        <taxon>Fungi</taxon>
        <taxon>Dikarya</taxon>
        <taxon>Ascomycota</taxon>
        <taxon>Pezizomycotina</taxon>
        <taxon>Leotiomycetes</taxon>
        <taxon>Helotiales</taxon>
        <taxon>Hyphodiscaceae</taxon>
        <taxon>Hyphodiscus</taxon>
    </lineage>
</organism>
<accession>A0A9P7AVK5</accession>
<dbReference type="Pfam" id="PF00023">
    <property type="entry name" value="Ank"/>
    <property type="match status" value="1"/>
</dbReference>
<dbReference type="PANTHER" id="PTHR24166:SF48">
    <property type="entry name" value="PROTEIN VAPYRIN"/>
    <property type="match status" value="1"/>
</dbReference>
<evidence type="ECO:0000256" key="1">
    <source>
        <dbReference type="ARBA" id="ARBA00022737"/>
    </source>
</evidence>
<dbReference type="GO" id="GO:0016740">
    <property type="term" value="F:transferase activity"/>
    <property type="evidence" value="ECO:0007669"/>
    <property type="project" value="UniProtKB-KW"/>
</dbReference>
<feature type="repeat" description="ANK" evidence="3">
    <location>
        <begin position="44"/>
        <end position="76"/>
    </location>
</feature>
<dbReference type="Pfam" id="PF12796">
    <property type="entry name" value="Ank_2"/>
    <property type="match status" value="1"/>
</dbReference>
<sequence length="169" mass="18621">MELVWGGPNLENTSPLHVAAWAGLTDYTKHLLKNGIDCNHPDAQQRTALSWAAAKGHTEIVALLLQHGSNPDQDDRTGQKPLHYAARTNHHAVVKLLLGAGVSPLTIKTRENPGRHCGNSPSTKGQTPLLYACQGGNVETTYLLIHRMHLIHPSFSLLRDNIWMLCVLY</sequence>
<protein>
    <submittedName>
        <fullName evidence="4">HECT-type E3 ubiquitin transferase HACE1</fullName>
    </submittedName>
</protein>
<comment type="caution">
    <text evidence="4">The sequence shown here is derived from an EMBL/GenBank/DDBJ whole genome shotgun (WGS) entry which is preliminary data.</text>
</comment>
<dbReference type="PROSITE" id="PS50088">
    <property type="entry name" value="ANK_REPEAT"/>
    <property type="match status" value="3"/>
</dbReference>
<evidence type="ECO:0000313" key="5">
    <source>
        <dbReference type="Proteomes" id="UP000785200"/>
    </source>
</evidence>
<feature type="repeat" description="ANK" evidence="3">
    <location>
        <begin position="77"/>
        <end position="109"/>
    </location>
</feature>
<dbReference type="InterPro" id="IPR002110">
    <property type="entry name" value="Ankyrin_rpt"/>
</dbReference>
<keyword evidence="4" id="KW-0808">Transferase</keyword>
<dbReference type="Gene3D" id="1.25.40.20">
    <property type="entry name" value="Ankyrin repeat-containing domain"/>
    <property type="match status" value="1"/>
</dbReference>
<name>A0A9P7AVK5_9HELO</name>
<dbReference type="SMART" id="SM00248">
    <property type="entry name" value="ANK"/>
    <property type="match status" value="4"/>
</dbReference>
<dbReference type="EMBL" id="VNKQ01000012">
    <property type="protein sequence ID" value="KAG0647637.1"/>
    <property type="molecule type" value="Genomic_DNA"/>
</dbReference>
<reference evidence="4" key="1">
    <citation type="submission" date="2019-07" db="EMBL/GenBank/DDBJ databases">
        <title>Hyphodiscus hymeniophilus genome sequencing and assembly.</title>
        <authorList>
            <person name="Kramer G."/>
            <person name="Nodwell J."/>
        </authorList>
    </citation>
    <scope>NUCLEOTIDE SEQUENCE</scope>
    <source>
        <strain evidence="4">ATCC 34498</strain>
    </source>
</reference>
<dbReference type="PANTHER" id="PTHR24166">
    <property type="entry name" value="ROLLING PEBBLES, ISOFORM B"/>
    <property type="match status" value="1"/>
</dbReference>
<feature type="repeat" description="ANK" evidence="3">
    <location>
        <begin position="11"/>
        <end position="43"/>
    </location>
</feature>
<evidence type="ECO:0000256" key="2">
    <source>
        <dbReference type="ARBA" id="ARBA00023043"/>
    </source>
</evidence>
<dbReference type="OrthoDB" id="21416at2759"/>
<keyword evidence="1" id="KW-0677">Repeat</keyword>
<gene>
    <name evidence="4" type="ORF">D0Z07_6739</name>
</gene>
<evidence type="ECO:0000313" key="4">
    <source>
        <dbReference type="EMBL" id="KAG0647637.1"/>
    </source>
</evidence>
<dbReference type="PROSITE" id="PS50297">
    <property type="entry name" value="ANK_REP_REGION"/>
    <property type="match status" value="3"/>
</dbReference>